<dbReference type="Proteomes" id="UP000267027">
    <property type="component" value="Unassembled WGS sequence"/>
</dbReference>
<dbReference type="EMBL" id="UYYA01003973">
    <property type="protein sequence ID" value="VDM58322.1"/>
    <property type="molecule type" value="Genomic_DNA"/>
</dbReference>
<organism evidence="3">
    <name type="scientific">Angiostrongylus costaricensis</name>
    <name type="common">Nematode worm</name>
    <dbReference type="NCBI Taxonomy" id="334426"/>
    <lineage>
        <taxon>Eukaryota</taxon>
        <taxon>Metazoa</taxon>
        <taxon>Ecdysozoa</taxon>
        <taxon>Nematoda</taxon>
        <taxon>Chromadorea</taxon>
        <taxon>Rhabditida</taxon>
        <taxon>Rhabditina</taxon>
        <taxon>Rhabditomorpha</taxon>
        <taxon>Strongyloidea</taxon>
        <taxon>Metastrongylidae</taxon>
        <taxon>Angiostrongylus</taxon>
    </lineage>
</organism>
<name>A0A0R3PNR5_ANGCS</name>
<evidence type="ECO:0000313" key="1">
    <source>
        <dbReference type="EMBL" id="VDM58322.1"/>
    </source>
</evidence>
<reference evidence="1 2" key="2">
    <citation type="submission" date="2018-11" db="EMBL/GenBank/DDBJ databases">
        <authorList>
            <consortium name="Pathogen Informatics"/>
        </authorList>
    </citation>
    <scope>NUCLEOTIDE SEQUENCE [LARGE SCALE GENOMIC DNA]</scope>
    <source>
        <strain evidence="1 2">Costa Rica</strain>
    </source>
</reference>
<evidence type="ECO:0000313" key="3">
    <source>
        <dbReference type="WBParaSite" id="ACOC_0000673601-mRNA-1"/>
    </source>
</evidence>
<dbReference type="WBParaSite" id="ACOC_0000673601-mRNA-1">
    <property type="protein sequence ID" value="ACOC_0000673601-mRNA-1"/>
    <property type="gene ID" value="ACOC_0000673601"/>
</dbReference>
<dbReference type="STRING" id="334426.A0A0R3PNR5"/>
<sequence length="101" mass="11649">VIFPVDDHNSQLRVVQGPVKNRPAEPLHHVVFTLSDLPNAPSYSLFRSTVVEDAVDLCRRCVECKILFRILGSFNNFFSMTRALDSWIGLFRSFQRHEKTD</sequence>
<proteinExistence type="predicted"/>
<evidence type="ECO:0000313" key="2">
    <source>
        <dbReference type="Proteomes" id="UP000267027"/>
    </source>
</evidence>
<dbReference type="OrthoDB" id="10021675at2759"/>
<dbReference type="AlphaFoldDB" id="A0A0R3PNR5"/>
<gene>
    <name evidence="1" type="ORF">ACOC_LOCUS6737</name>
</gene>
<protein>
    <submittedName>
        <fullName evidence="3">Rap-GAP domain-containing protein</fullName>
    </submittedName>
</protein>
<accession>A0A0R3PNR5</accession>
<keyword evidence="2" id="KW-1185">Reference proteome</keyword>
<reference evidence="3" key="1">
    <citation type="submission" date="2017-02" db="UniProtKB">
        <authorList>
            <consortium name="WormBaseParasite"/>
        </authorList>
    </citation>
    <scope>IDENTIFICATION</scope>
</reference>